<dbReference type="EMBL" id="HBKQ01035671">
    <property type="protein sequence ID" value="CAE2256715.1"/>
    <property type="molecule type" value="Transcribed_RNA"/>
</dbReference>
<name>A0A7S4J9K3_9STRA</name>
<keyword evidence="1" id="KW-0732">Signal</keyword>
<feature type="signal peptide" evidence="1">
    <location>
        <begin position="1"/>
        <end position="19"/>
    </location>
</feature>
<reference evidence="2" key="1">
    <citation type="submission" date="2021-01" db="EMBL/GenBank/DDBJ databases">
        <authorList>
            <person name="Corre E."/>
            <person name="Pelletier E."/>
            <person name="Niang G."/>
            <person name="Scheremetjew M."/>
            <person name="Finn R."/>
            <person name="Kale V."/>
            <person name="Holt S."/>
            <person name="Cochrane G."/>
            <person name="Meng A."/>
            <person name="Brown T."/>
            <person name="Cohen L."/>
        </authorList>
    </citation>
    <scope>NUCLEOTIDE SEQUENCE</scope>
    <source>
        <strain evidence="2">Isolate 1302-5</strain>
    </source>
</reference>
<organism evidence="2">
    <name type="scientific">Odontella aurita</name>
    <dbReference type="NCBI Taxonomy" id="265563"/>
    <lineage>
        <taxon>Eukaryota</taxon>
        <taxon>Sar</taxon>
        <taxon>Stramenopiles</taxon>
        <taxon>Ochrophyta</taxon>
        <taxon>Bacillariophyta</taxon>
        <taxon>Mediophyceae</taxon>
        <taxon>Biddulphiophycidae</taxon>
        <taxon>Eupodiscales</taxon>
        <taxon>Odontellaceae</taxon>
        <taxon>Odontella</taxon>
    </lineage>
</organism>
<evidence type="ECO:0000256" key="1">
    <source>
        <dbReference type="SAM" id="SignalP"/>
    </source>
</evidence>
<evidence type="ECO:0000313" key="2">
    <source>
        <dbReference type="EMBL" id="CAE2256715.1"/>
    </source>
</evidence>
<sequence length="113" mass="11733">MTKLSLLAVAALAPLASLAFVPSASSPLTFSSKYSQTPIVSLNAESEEGTAADAVFVPDAPATSDTKEISLEAAESLGKGAAKVSSMSKRNVVSFHLARRYVSSHSSLIIHIK</sequence>
<proteinExistence type="predicted"/>
<feature type="chain" id="PRO_5031530452" evidence="1">
    <location>
        <begin position="20"/>
        <end position="113"/>
    </location>
</feature>
<dbReference type="AlphaFoldDB" id="A0A7S4J9K3"/>
<accession>A0A7S4J9K3</accession>
<gene>
    <name evidence="2" type="ORF">OAUR00152_LOCUS24502</name>
</gene>
<protein>
    <submittedName>
        <fullName evidence="2">Uncharacterized protein</fullName>
    </submittedName>
</protein>